<dbReference type="GeneID" id="107486177"/>
<dbReference type="SUPFAM" id="SSF52058">
    <property type="entry name" value="L domain-like"/>
    <property type="match status" value="1"/>
</dbReference>
<dbReference type="Pfam" id="PF00931">
    <property type="entry name" value="NB-ARC"/>
    <property type="match status" value="1"/>
</dbReference>
<dbReference type="Pfam" id="PF23559">
    <property type="entry name" value="WHD_DRP"/>
    <property type="match status" value="1"/>
</dbReference>
<dbReference type="InterPro" id="IPR042197">
    <property type="entry name" value="Apaf_helical"/>
</dbReference>
<dbReference type="Gene3D" id="3.80.10.10">
    <property type="entry name" value="Ribonuclease Inhibitor"/>
    <property type="match status" value="1"/>
</dbReference>
<dbReference type="PANTHER" id="PTHR11017:SF252">
    <property type="entry name" value="RESISTANCE PROTEIN (TIR-NBS-LRR CLASS), PUTATIVE-RELATED"/>
    <property type="match status" value="1"/>
</dbReference>
<dbReference type="FunFam" id="1.10.10.10:FF:000322">
    <property type="entry name" value="Probable disease resistance protein At1g63360"/>
    <property type="match status" value="1"/>
</dbReference>
<dbReference type="InterPro" id="IPR036388">
    <property type="entry name" value="WH-like_DNA-bd_sf"/>
</dbReference>
<feature type="domain" description="TIR" evidence="3">
    <location>
        <begin position="29"/>
        <end position="198"/>
    </location>
</feature>
<dbReference type="PRINTS" id="PR00364">
    <property type="entry name" value="DISEASERSIST"/>
</dbReference>
<dbReference type="SUPFAM" id="SSF52200">
    <property type="entry name" value="Toll/Interleukin receptor TIR domain"/>
    <property type="match status" value="1"/>
</dbReference>
<evidence type="ECO:0000259" key="3">
    <source>
        <dbReference type="PROSITE" id="PS50104"/>
    </source>
</evidence>
<gene>
    <name evidence="5" type="primary">LOC107486177</name>
</gene>
<organism evidence="4 5">
    <name type="scientific">Arachis duranensis</name>
    <name type="common">Wild peanut</name>
    <dbReference type="NCBI Taxonomy" id="130453"/>
    <lineage>
        <taxon>Eukaryota</taxon>
        <taxon>Viridiplantae</taxon>
        <taxon>Streptophyta</taxon>
        <taxon>Embryophyta</taxon>
        <taxon>Tracheophyta</taxon>
        <taxon>Spermatophyta</taxon>
        <taxon>Magnoliopsida</taxon>
        <taxon>eudicotyledons</taxon>
        <taxon>Gunneridae</taxon>
        <taxon>Pentapetalae</taxon>
        <taxon>rosids</taxon>
        <taxon>fabids</taxon>
        <taxon>Fabales</taxon>
        <taxon>Fabaceae</taxon>
        <taxon>Papilionoideae</taxon>
        <taxon>50 kb inversion clade</taxon>
        <taxon>dalbergioids sensu lato</taxon>
        <taxon>Dalbergieae</taxon>
        <taxon>Pterocarpus clade</taxon>
        <taxon>Arachis</taxon>
    </lineage>
</organism>
<dbReference type="InterPro" id="IPR000157">
    <property type="entry name" value="TIR_dom"/>
</dbReference>
<dbReference type="InterPro" id="IPR032675">
    <property type="entry name" value="LRR_dom_sf"/>
</dbReference>
<dbReference type="GO" id="GO:0006952">
    <property type="term" value="P:defense response"/>
    <property type="evidence" value="ECO:0007669"/>
    <property type="project" value="UniProtKB-KW"/>
</dbReference>
<sequence length="1047" mass="119346">MSYDGAAEASSSSLPPAPWVWATSSISEGMYDVFLNFRGEDSRFAFTDYLYHGLADVKKLQVFRDDPGLQLGDKITILMEAIKRSRIHIVVMSENYVSSRWCLLELQQMLKLSDDGKKRPVIPIFLYVEPSEVRFSDKSKEAMEKHEKRYGKDTADAWTSALNEVCSRSGEHTFPVPKTQKYETEVIGKIVEQVSATLQQIKQQLNRFDSQFEVVESLLNLESCDTVGVVGIYEDPKIGKSYITTFAFELYYKIKHNFQAAGFLVDVSKFLSKTTDNHLANLQKELLSDMDVKTMQELENKKMLLVLEGVDSKEHLELLVGMGISDWFGGGSRILIATENRNLFADCPPEMNGVKLEKHCIRKGELVKEKIVKEKKVVGFVKEFFDVINQLTKEDSNRRNVVSIVGMGGSGKTTLARMIYGNNEVRKVFPCRAWATVSKQCIEKEVYRKLLKSLKVPKSEYEKLSKEELKKEVRKRLNGRRRKYLIVLDDVWDTEAWNKLEYLLPEKNNGSRILMTTRNDRVANYAKSKEPHNKLERLKEEESWELFRSEVFGGEKCPDLEPIGKSIAKSCKGLPLAIVTIAGVVKKRNRSKTEWESIEKLIPHWCDDEDIKRMKKILQMSYDDLLPELKPCFLYLGVFPEDCMIAAKALIELWNAEGLTKVGETGRSNAPEPEDTGEERLKELVDRNLVQVVSRKSDGEGVKTCRIHDLFRELCISLSNEPDNNNNDRRLLSFPRNVGSYYACSVETCNESPTLSLFFYGNAEGWAQHISENRRVKVLYFSRWVSNSSRSVKYLKSLSLTSDLKYLRMDFSDSYGLRNFPSLETLHILHDGWAINLSIGGLKKLRHLYSQCQLDLLGVKDKMQNLQTLCRVTADSHLWSFLHSGYFPNLRKLGLILTKIDPESSAEKNLKSLRGLSELRKLKLKFVHFSGVSLDNALPSSLIKITLSAFTGLKSEDMNTLGLMPKLQILKLTWGHCAEETLDIGSAGSFPCLEVLIMRHVTSVAYLKSGQGAMPHLRRAVFLYCTDLKEVTQRMRSLGSNLEFVND</sequence>
<evidence type="ECO:0000256" key="1">
    <source>
        <dbReference type="ARBA" id="ARBA00022737"/>
    </source>
</evidence>
<dbReference type="InterPro" id="IPR058922">
    <property type="entry name" value="WHD_DRP"/>
</dbReference>
<dbReference type="AlphaFoldDB" id="A0A9C6TSI8"/>
<dbReference type="Gene3D" id="1.10.8.430">
    <property type="entry name" value="Helical domain of apoptotic protease-activating factors"/>
    <property type="match status" value="1"/>
</dbReference>
<proteinExistence type="predicted"/>
<dbReference type="InterPro" id="IPR027417">
    <property type="entry name" value="P-loop_NTPase"/>
</dbReference>
<dbReference type="Pfam" id="PF01582">
    <property type="entry name" value="TIR"/>
    <property type="match status" value="1"/>
</dbReference>
<dbReference type="FunFam" id="3.40.50.300:FF:001091">
    <property type="entry name" value="Probable disease resistance protein At1g61300"/>
    <property type="match status" value="1"/>
</dbReference>
<dbReference type="GO" id="GO:0007165">
    <property type="term" value="P:signal transduction"/>
    <property type="evidence" value="ECO:0007669"/>
    <property type="project" value="InterPro"/>
</dbReference>
<evidence type="ECO:0000313" key="4">
    <source>
        <dbReference type="Proteomes" id="UP000515211"/>
    </source>
</evidence>
<dbReference type="InterPro" id="IPR035897">
    <property type="entry name" value="Toll_tir_struct_dom_sf"/>
</dbReference>
<dbReference type="InterPro" id="IPR044974">
    <property type="entry name" value="Disease_R_plants"/>
</dbReference>
<dbReference type="InterPro" id="IPR002182">
    <property type="entry name" value="NB-ARC"/>
</dbReference>
<dbReference type="PANTHER" id="PTHR11017">
    <property type="entry name" value="LEUCINE-RICH REPEAT-CONTAINING PROTEIN"/>
    <property type="match status" value="1"/>
</dbReference>
<dbReference type="Gene3D" id="3.40.50.300">
    <property type="entry name" value="P-loop containing nucleotide triphosphate hydrolases"/>
    <property type="match status" value="2"/>
</dbReference>
<dbReference type="SMART" id="SM00255">
    <property type="entry name" value="TIR"/>
    <property type="match status" value="1"/>
</dbReference>
<dbReference type="Gene3D" id="3.40.50.10140">
    <property type="entry name" value="Toll/interleukin-1 receptor homology (TIR) domain"/>
    <property type="match status" value="1"/>
</dbReference>
<keyword evidence="2" id="KW-0611">Plant defense</keyword>
<dbReference type="Gene3D" id="1.10.10.10">
    <property type="entry name" value="Winged helix-like DNA-binding domain superfamily/Winged helix DNA-binding domain"/>
    <property type="match status" value="1"/>
</dbReference>
<evidence type="ECO:0000256" key="2">
    <source>
        <dbReference type="ARBA" id="ARBA00022821"/>
    </source>
</evidence>
<keyword evidence="4" id="KW-1185">Reference proteome</keyword>
<dbReference type="SUPFAM" id="SSF52540">
    <property type="entry name" value="P-loop containing nucleoside triphosphate hydrolases"/>
    <property type="match status" value="2"/>
</dbReference>
<dbReference type="GO" id="GO:0043531">
    <property type="term" value="F:ADP binding"/>
    <property type="evidence" value="ECO:0007669"/>
    <property type="project" value="InterPro"/>
</dbReference>
<reference evidence="4" key="1">
    <citation type="journal article" date="2016" name="Nat. Genet.">
        <title>The genome sequences of Arachis duranensis and Arachis ipaensis, the diploid ancestors of cultivated peanut.</title>
        <authorList>
            <person name="Bertioli D.J."/>
            <person name="Cannon S.B."/>
            <person name="Froenicke L."/>
            <person name="Huang G."/>
            <person name="Farmer A.D."/>
            <person name="Cannon E.K."/>
            <person name="Liu X."/>
            <person name="Gao D."/>
            <person name="Clevenger J."/>
            <person name="Dash S."/>
            <person name="Ren L."/>
            <person name="Moretzsohn M.C."/>
            <person name="Shirasawa K."/>
            <person name="Huang W."/>
            <person name="Vidigal B."/>
            <person name="Abernathy B."/>
            <person name="Chu Y."/>
            <person name="Niederhuth C.E."/>
            <person name="Umale P."/>
            <person name="Araujo A.C."/>
            <person name="Kozik A."/>
            <person name="Kim K.D."/>
            <person name="Burow M.D."/>
            <person name="Varshney R.K."/>
            <person name="Wang X."/>
            <person name="Zhang X."/>
            <person name="Barkley N."/>
            <person name="Guimaraes P.M."/>
            <person name="Isobe S."/>
            <person name="Guo B."/>
            <person name="Liao B."/>
            <person name="Stalker H.T."/>
            <person name="Schmitz R.J."/>
            <person name="Scheffler B.E."/>
            <person name="Leal-Bertioli S.C."/>
            <person name="Xun X."/>
            <person name="Jackson S.A."/>
            <person name="Michelmore R."/>
            <person name="Ozias-Akins P."/>
        </authorList>
    </citation>
    <scope>NUCLEOTIDE SEQUENCE [LARGE SCALE GENOMIC DNA]</scope>
    <source>
        <strain evidence="4">cv. V14167</strain>
    </source>
</reference>
<name>A0A9C6TSI8_ARADU</name>
<keyword evidence="1" id="KW-0677">Repeat</keyword>
<dbReference type="PROSITE" id="PS50104">
    <property type="entry name" value="TIR"/>
    <property type="match status" value="1"/>
</dbReference>
<accession>A0A9C6TSI8</accession>
<dbReference type="RefSeq" id="XP_052116124.1">
    <property type="nucleotide sequence ID" value="XM_052260164.1"/>
</dbReference>
<dbReference type="KEGG" id="adu:107486177"/>
<protein>
    <submittedName>
        <fullName evidence="5">Disease resistance protein RPP13</fullName>
    </submittedName>
</protein>
<dbReference type="Proteomes" id="UP000515211">
    <property type="component" value="Chromosome 4"/>
</dbReference>
<reference evidence="5" key="2">
    <citation type="submission" date="2025-08" db="UniProtKB">
        <authorList>
            <consortium name="RefSeq"/>
        </authorList>
    </citation>
    <scope>IDENTIFICATION</scope>
    <source>
        <tissue evidence="5">Whole plant</tissue>
    </source>
</reference>
<evidence type="ECO:0000313" key="5">
    <source>
        <dbReference type="RefSeq" id="XP_052116124.1"/>
    </source>
</evidence>